<name>A0A937F7I2_9BACT</name>
<feature type="domain" description="GAF" evidence="3">
    <location>
        <begin position="123"/>
        <end position="269"/>
    </location>
</feature>
<dbReference type="SMART" id="SM00065">
    <property type="entry name" value="GAF"/>
    <property type="match status" value="1"/>
</dbReference>
<evidence type="ECO:0000256" key="1">
    <source>
        <dbReference type="SAM" id="MobiDB-lite"/>
    </source>
</evidence>
<dbReference type="Pfam" id="PF13185">
    <property type="entry name" value="GAF_2"/>
    <property type="match status" value="1"/>
</dbReference>
<keyword evidence="2" id="KW-1133">Transmembrane helix</keyword>
<dbReference type="RefSeq" id="WP_202244256.1">
    <property type="nucleotide sequence ID" value="NZ_JAESIY010000005.1"/>
</dbReference>
<keyword evidence="2" id="KW-0812">Transmembrane</keyword>
<reference evidence="4" key="1">
    <citation type="submission" date="2021-01" db="EMBL/GenBank/DDBJ databases">
        <title>Fulvivirga kasyanovii gen. nov., sp nov., a novel member of the phylum Bacteroidetes isolated from seawater in a mussel farm.</title>
        <authorList>
            <person name="Zhao L.-H."/>
            <person name="Wang Z.-J."/>
        </authorList>
    </citation>
    <scope>NUCLEOTIDE SEQUENCE</scope>
    <source>
        <strain evidence="4">2943</strain>
    </source>
</reference>
<accession>A0A937F7I2</accession>
<dbReference type="Gene3D" id="3.30.450.40">
    <property type="match status" value="1"/>
</dbReference>
<evidence type="ECO:0000256" key="2">
    <source>
        <dbReference type="SAM" id="Phobius"/>
    </source>
</evidence>
<dbReference type="AlphaFoldDB" id="A0A937F7I2"/>
<feature type="region of interest" description="Disordered" evidence="1">
    <location>
        <begin position="268"/>
        <end position="290"/>
    </location>
</feature>
<feature type="transmembrane region" description="Helical" evidence="2">
    <location>
        <begin position="51"/>
        <end position="74"/>
    </location>
</feature>
<evidence type="ECO:0000313" key="4">
    <source>
        <dbReference type="EMBL" id="MBL3656461.1"/>
    </source>
</evidence>
<proteinExistence type="predicted"/>
<feature type="transmembrane region" description="Helical" evidence="2">
    <location>
        <begin position="12"/>
        <end position="31"/>
    </location>
</feature>
<dbReference type="Proteomes" id="UP000659388">
    <property type="component" value="Unassembled WGS sequence"/>
</dbReference>
<dbReference type="InterPro" id="IPR003018">
    <property type="entry name" value="GAF"/>
</dbReference>
<protein>
    <submittedName>
        <fullName evidence="4">GAF domain-containing protein</fullName>
    </submittedName>
</protein>
<organism evidence="4 5">
    <name type="scientific">Fulvivirga sediminis</name>
    <dbReference type="NCBI Taxonomy" id="2803949"/>
    <lineage>
        <taxon>Bacteria</taxon>
        <taxon>Pseudomonadati</taxon>
        <taxon>Bacteroidota</taxon>
        <taxon>Cytophagia</taxon>
        <taxon>Cytophagales</taxon>
        <taxon>Fulvivirgaceae</taxon>
        <taxon>Fulvivirga</taxon>
    </lineage>
</organism>
<sequence>MKIKFRKLNIALITLYVAGIIVTTYVLFHLQDDLITDGAIDVSKLSTSQPIFFKSYIVAGITLLIGLGSLVLALSSSNQEVIYVDRKKDSKSDNLDDNGNYSDDDSHTLDLNAIKTILLQETEEAKLAKELLVEVCKQMDAGLGAVYKVIETDGSRKLSLKASYALPMAESKSLDFEFGEGLVGQVANEKKTILIDDIPEGYIKIMSGLGSASPTHLLITPIIHKDQLYGVAEIASFTSLGKTEERMVHETFKQFTQALDVIESESKKTYQLKTSASKSGSNKGTKGNKE</sequence>
<evidence type="ECO:0000313" key="5">
    <source>
        <dbReference type="Proteomes" id="UP000659388"/>
    </source>
</evidence>
<keyword evidence="5" id="KW-1185">Reference proteome</keyword>
<dbReference type="SUPFAM" id="SSF55781">
    <property type="entry name" value="GAF domain-like"/>
    <property type="match status" value="1"/>
</dbReference>
<comment type="caution">
    <text evidence="4">The sequence shown here is derived from an EMBL/GenBank/DDBJ whole genome shotgun (WGS) entry which is preliminary data.</text>
</comment>
<gene>
    <name evidence="4" type="ORF">JL102_09990</name>
</gene>
<feature type="compositionally biased region" description="Low complexity" evidence="1">
    <location>
        <begin position="273"/>
        <end position="290"/>
    </location>
</feature>
<evidence type="ECO:0000259" key="3">
    <source>
        <dbReference type="SMART" id="SM00065"/>
    </source>
</evidence>
<keyword evidence="2" id="KW-0472">Membrane</keyword>
<dbReference type="InterPro" id="IPR029016">
    <property type="entry name" value="GAF-like_dom_sf"/>
</dbReference>
<dbReference type="EMBL" id="JAESIY010000005">
    <property type="protein sequence ID" value="MBL3656461.1"/>
    <property type="molecule type" value="Genomic_DNA"/>
</dbReference>